<evidence type="ECO:0000259" key="8">
    <source>
        <dbReference type="SMART" id="SM01166"/>
    </source>
</evidence>
<feature type="repeat" description="WD" evidence="6">
    <location>
        <begin position="126"/>
        <end position="168"/>
    </location>
</feature>
<dbReference type="GO" id="GO:0051015">
    <property type="term" value="F:actin filament binding"/>
    <property type="evidence" value="ECO:0007669"/>
    <property type="project" value="TreeGrafter"/>
</dbReference>
<evidence type="ECO:0000256" key="6">
    <source>
        <dbReference type="PROSITE-ProRule" id="PRU00221"/>
    </source>
</evidence>
<dbReference type="SMART" id="SM01167">
    <property type="entry name" value="DUF1900"/>
    <property type="match status" value="1"/>
</dbReference>
<dbReference type="InterPro" id="IPR015943">
    <property type="entry name" value="WD40/YVTN_repeat-like_dom_sf"/>
</dbReference>
<dbReference type="InterPro" id="IPR036322">
    <property type="entry name" value="WD40_repeat_dom_sf"/>
</dbReference>
<sequence>MSKVVRSSKYRHVYGTPAKPEECYQDLRVTRSAWDANFIKANTKYFALAWEGGGGPIAVLKHEDIGKISQINPPLLAAHKRPVLDFDWHPFNEQLLASVSEDANVMVWQIPEEGITKQINEPVQTLSGHKRNVGTANFNPVADHILATSSNDLTVKLWDVEKGANVISVDGHTDIIHGVDWNFEGSQLATTCHDKKLRIFDPRQLPIGIEVLCHLGNKSSRVVWLGNSKVLTVGFSKAIDREFNIWDPRNITEPIAHFNIDTSSGGIMPFYDHDTTVLYLAGKGDGNIRYYEIVDEAPYFHYLAEFKSSTPQKGLAFLPKRSLNVNECEISRALKLHTNKVEPISFRVPRKSDDFASDLFPDAYAGEAALTAEQWLAGENAEPILRSLAPGFVPKTQPAATFNPVAQKVEEGPQTEKELRDAYEKLKTRVAYLEAEIVKKDAKIKELSA</sequence>
<protein>
    <recommendedName>
        <fullName evidence="7">Coronin</fullName>
    </recommendedName>
</protein>
<organism evidence="9">
    <name type="scientific">Physarum polycephalum</name>
    <name type="common">Many-headed slime mold</name>
    <name type="synonym">Badhamia polycephala</name>
    <dbReference type="NCBI Taxonomy" id="5791"/>
    <lineage>
        <taxon>Eukaryota</taxon>
        <taxon>Amoebozoa</taxon>
        <taxon>Evosea</taxon>
        <taxon>Eumycetozoa</taxon>
        <taxon>Myxogastria</taxon>
        <taxon>Myxogastromycetidae</taxon>
        <taxon>Physariida</taxon>
        <taxon>Physaraceae</taxon>
        <taxon>Physarum</taxon>
    </lineage>
</organism>
<keyword evidence="5" id="KW-0009">Actin-binding</keyword>
<dbReference type="EMBL" id="AB179828">
    <property type="protein sequence ID" value="BAD74160.1"/>
    <property type="molecule type" value="mRNA"/>
</dbReference>
<dbReference type="GO" id="GO:0007015">
    <property type="term" value="P:actin filament organization"/>
    <property type="evidence" value="ECO:0007669"/>
    <property type="project" value="TreeGrafter"/>
</dbReference>
<feature type="domain" description="DUF1899" evidence="8">
    <location>
        <begin position="3"/>
        <end position="66"/>
    </location>
</feature>
<feature type="repeat" description="WD" evidence="6">
    <location>
        <begin position="169"/>
        <end position="201"/>
    </location>
</feature>
<evidence type="ECO:0000256" key="7">
    <source>
        <dbReference type="RuleBase" id="RU280818"/>
    </source>
</evidence>
<proteinExistence type="evidence at transcript level"/>
<dbReference type="SMART" id="SM00320">
    <property type="entry name" value="WD40"/>
    <property type="match status" value="3"/>
</dbReference>
<comment type="similarity">
    <text evidence="1 7">Belongs to the WD repeat coronin family.</text>
</comment>
<reference evidence="9" key="1">
    <citation type="journal article" date="2009" name="Biosci. Biotechnol. Biochem.">
        <title>cDNA cloning and life-cycle stage-specific expression of coronin from Physarum polycephalum.</title>
        <authorList>
            <person name="Minami Y."/>
            <person name="Ishihara M."/>
            <person name="Hayase M."/>
            <person name="Sakaguchi T."/>
            <person name="Yubisui T."/>
        </authorList>
    </citation>
    <scope>NUCLEOTIDE SEQUENCE</scope>
</reference>
<dbReference type="InterPro" id="IPR015048">
    <property type="entry name" value="DUF1899"/>
</dbReference>
<keyword evidence="3 7" id="KW-0677">Repeat</keyword>
<dbReference type="PANTHER" id="PTHR10856:SF0">
    <property type="entry name" value="CORONIN"/>
    <property type="match status" value="1"/>
</dbReference>
<evidence type="ECO:0000256" key="2">
    <source>
        <dbReference type="ARBA" id="ARBA00022574"/>
    </source>
</evidence>
<dbReference type="PANTHER" id="PTHR10856">
    <property type="entry name" value="CORONIN"/>
    <property type="match status" value="1"/>
</dbReference>
<dbReference type="InterPro" id="IPR015505">
    <property type="entry name" value="Coronin"/>
</dbReference>
<dbReference type="Pfam" id="PF16300">
    <property type="entry name" value="WD40_4"/>
    <property type="match status" value="1"/>
</dbReference>
<dbReference type="Pfam" id="PF00400">
    <property type="entry name" value="WD40"/>
    <property type="match status" value="3"/>
</dbReference>
<dbReference type="Pfam" id="PF08953">
    <property type="entry name" value="DUF1899"/>
    <property type="match status" value="1"/>
</dbReference>
<feature type="repeat" description="WD" evidence="6">
    <location>
        <begin position="76"/>
        <end position="118"/>
    </location>
</feature>
<keyword evidence="2 6" id="KW-0853">WD repeat</keyword>
<keyword evidence="4" id="KW-0175">Coiled coil</keyword>
<evidence type="ECO:0000256" key="5">
    <source>
        <dbReference type="ARBA" id="ARBA00023203"/>
    </source>
</evidence>
<evidence type="ECO:0000313" key="9">
    <source>
        <dbReference type="EMBL" id="BAD74160.1"/>
    </source>
</evidence>
<evidence type="ECO:0000256" key="1">
    <source>
        <dbReference type="ARBA" id="ARBA00009482"/>
    </source>
</evidence>
<dbReference type="SUPFAM" id="SSF50978">
    <property type="entry name" value="WD40 repeat-like"/>
    <property type="match status" value="1"/>
</dbReference>
<dbReference type="InterPro" id="IPR001680">
    <property type="entry name" value="WD40_rpt"/>
</dbReference>
<dbReference type="PROSITE" id="PS50294">
    <property type="entry name" value="WD_REPEATS_REGION"/>
    <property type="match status" value="2"/>
</dbReference>
<dbReference type="PROSITE" id="PS00678">
    <property type="entry name" value="WD_REPEATS_1"/>
    <property type="match status" value="1"/>
</dbReference>
<dbReference type="InterPro" id="IPR019775">
    <property type="entry name" value="WD40_repeat_CS"/>
</dbReference>
<dbReference type="PROSITE" id="PS50082">
    <property type="entry name" value="WD_REPEATS_2"/>
    <property type="match status" value="3"/>
</dbReference>
<evidence type="ECO:0000256" key="4">
    <source>
        <dbReference type="ARBA" id="ARBA00023054"/>
    </source>
</evidence>
<accession>Q5R226</accession>
<evidence type="ECO:0000256" key="3">
    <source>
        <dbReference type="ARBA" id="ARBA00022737"/>
    </source>
</evidence>
<dbReference type="Gene3D" id="2.130.10.10">
    <property type="entry name" value="YVTN repeat-like/Quinoprotein amine dehydrogenase"/>
    <property type="match status" value="1"/>
</dbReference>
<name>Q5R226_PHYPO</name>
<dbReference type="FunFam" id="2.130.10.10:FF:000502">
    <property type="entry name" value="Coronin"/>
    <property type="match status" value="1"/>
</dbReference>
<dbReference type="AlphaFoldDB" id="Q5R226"/>
<dbReference type="SMART" id="SM01166">
    <property type="entry name" value="DUF1899"/>
    <property type="match status" value="1"/>
</dbReference>